<feature type="signal peptide" evidence="1">
    <location>
        <begin position="1"/>
        <end position="18"/>
    </location>
</feature>
<gene>
    <name evidence="3" type="ORF">ACM46_18020</name>
</gene>
<accession>A0A0J7KSH4</accession>
<name>A0A0J7KSH4_9FLAO</name>
<keyword evidence="4" id="KW-1185">Reference proteome</keyword>
<feature type="domain" description="Conjugative transposon TraM C-terminal" evidence="2">
    <location>
        <begin position="40"/>
        <end position="123"/>
    </location>
</feature>
<dbReference type="OrthoDB" id="9871236at2"/>
<comment type="caution">
    <text evidence="3">The sequence shown here is derived from an EMBL/GenBank/DDBJ whole genome shotgun (WGS) entry which is preliminary data.</text>
</comment>
<dbReference type="PATRIC" id="fig|558151.6.peg.3807"/>
<dbReference type="Pfam" id="PF12508">
    <property type="entry name" value="Transposon_TraM"/>
    <property type="match status" value="1"/>
</dbReference>
<evidence type="ECO:0000313" key="4">
    <source>
        <dbReference type="Proteomes" id="UP000036261"/>
    </source>
</evidence>
<reference evidence="3 4" key="1">
    <citation type="journal article" date="2013" name="Int. J. Syst. Evol. Microbiol.">
        <title>Chryseobacterium angstadtii sp. nov., isolated from a newt tank.</title>
        <authorList>
            <person name="Kirk K.E."/>
            <person name="Hoffman J.A."/>
            <person name="Smith K.A."/>
            <person name="Strahan B.L."/>
            <person name="Failor K.C."/>
            <person name="Krebs J.E."/>
            <person name="Gale A.N."/>
            <person name="Do T.D."/>
            <person name="Sontag T.C."/>
            <person name="Batties A.M."/>
            <person name="Mistiszyn K."/>
            <person name="Newman J.D."/>
        </authorList>
    </citation>
    <scope>NUCLEOTIDE SEQUENCE [LARGE SCALE GENOMIC DNA]</scope>
    <source>
        <strain evidence="3 4">KM</strain>
    </source>
</reference>
<dbReference type="Proteomes" id="UP000036261">
    <property type="component" value="Unassembled WGS sequence"/>
</dbReference>
<protein>
    <recommendedName>
        <fullName evidence="2">Conjugative transposon TraM C-terminal domain-containing protein</fullName>
    </recommendedName>
</protein>
<keyword evidence="1" id="KW-0732">Signal</keyword>
<sequence>MKKIIMAISLIIAFSVSAQTSLKPESKAEISSNNLPDKQIKAQLLTSGKIQSGSTLTFILSEPTSIAGVSTKKGQILSGIAREQDGRLYVDVSTVKIDGKVYPAKIKVYSENGIEGFGLNGRMPNSKKPIEIQNSGTNAILMIYN</sequence>
<dbReference type="InterPro" id="IPR055407">
    <property type="entry name" value="TraM_C"/>
</dbReference>
<dbReference type="RefSeq" id="WP_048508076.1">
    <property type="nucleotide sequence ID" value="NZ_LFND01000006.1"/>
</dbReference>
<organism evidence="3 4">
    <name type="scientific">Chryseobacterium angstadtii</name>
    <dbReference type="NCBI Taxonomy" id="558151"/>
    <lineage>
        <taxon>Bacteria</taxon>
        <taxon>Pseudomonadati</taxon>
        <taxon>Bacteroidota</taxon>
        <taxon>Flavobacteriia</taxon>
        <taxon>Flavobacteriales</taxon>
        <taxon>Weeksellaceae</taxon>
        <taxon>Chryseobacterium group</taxon>
        <taxon>Chryseobacterium</taxon>
    </lineage>
</organism>
<dbReference type="AlphaFoldDB" id="A0A0J7KSH4"/>
<evidence type="ECO:0000256" key="1">
    <source>
        <dbReference type="SAM" id="SignalP"/>
    </source>
</evidence>
<dbReference type="EMBL" id="LFND01000006">
    <property type="protein sequence ID" value="KMQ60135.1"/>
    <property type="molecule type" value="Genomic_DNA"/>
</dbReference>
<evidence type="ECO:0000259" key="2">
    <source>
        <dbReference type="Pfam" id="PF12508"/>
    </source>
</evidence>
<feature type="chain" id="PRO_5005290503" description="Conjugative transposon TraM C-terminal domain-containing protein" evidence="1">
    <location>
        <begin position="19"/>
        <end position="145"/>
    </location>
</feature>
<evidence type="ECO:0000313" key="3">
    <source>
        <dbReference type="EMBL" id="KMQ60135.1"/>
    </source>
</evidence>
<proteinExistence type="predicted"/>